<dbReference type="SUPFAM" id="SSF56300">
    <property type="entry name" value="Metallo-dependent phosphatases"/>
    <property type="match status" value="1"/>
</dbReference>
<dbReference type="eggNOG" id="COG0639">
    <property type="taxonomic scope" value="Bacteria"/>
</dbReference>
<organism evidence="2 3">
    <name type="scientific">Lactobacillus amylolyticus DSM 11664</name>
    <dbReference type="NCBI Taxonomy" id="585524"/>
    <lineage>
        <taxon>Bacteria</taxon>
        <taxon>Bacillati</taxon>
        <taxon>Bacillota</taxon>
        <taxon>Bacilli</taxon>
        <taxon>Lactobacillales</taxon>
        <taxon>Lactobacillaceae</taxon>
        <taxon>Lactobacillus</taxon>
    </lineage>
</organism>
<comment type="caution">
    <text evidence="2">The sequence shown here is derived from an EMBL/GenBank/DDBJ whole genome shotgun (WGS) entry which is preliminary data.</text>
</comment>
<dbReference type="CDD" id="cd00144">
    <property type="entry name" value="MPP_PPP_family"/>
    <property type="match status" value="1"/>
</dbReference>
<dbReference type="Pfam" id="PF00149">
    <property type="entry name" value="Metallophos"/>
    <property type="match status" value="1"/>
</dbReference>
<dbReference type="GO" id="GO:0110154">
    <property type="term" value="P:RNA decapping"/>
    <property type="evidence" value="ECO:0007669"/>
    <property type="project" value="TreeGrafter"/>
</dbReference>
<evidence type="ECO:0000313" key="2">
    <source>
        <dbReference type="EMBL" id="EFG56183.1"/>
    </source>
</evidence>
<dbReference type="GO" id="GO:0016791">
    <property type="term" value="F:phosphatase activity"/>
    <property type="evidence" value="ECO:0007669"/>
    <property type="project" value="TreeGrafter"/>
</dbReference>
<gene>
    <name evidence="2" type="ORF">HMPREF0493_0231</name>
</gene>
<dbReference type="EMBL" id="ADNY01000010">
    <property type="protein sequence ID" value="EFG56183.1"/>
    <property type="molecule type" value="Genomic_DNA"/>
</dbReference>
<evidence type="ECO:0000259" key="1">
    <source>
        <dbReference type="Pfam" id="PF00149"/>
    </source>
</evidence>
<protein>
    <submittedName>
        <fullName evidence="2">Ser/Thr phosphatase family protein</fullName>
    </submittedName>
</protein>
<dbReference type="PANTHER" id="PTHR42850">
    <property type="entry name" value="METALLOPHOSPHOESTERASE"/>
    <property type="match status" value="1"/>
</dbReference>
<name>D4YRV3_9LACO</name>
<dbReference type="InterPro" id="IPR050126">
    <property type="entry name" value="Ap4A_hydrolase"/>
</dbReference>
<proteinExistence type="predicted"/>
<dbReference type="GO" id="GO:0005737">
    <property type="term" value="C:cytoplasm"/>
    <property type="evidence" value="ECO:0007669"/>
    <property type="project" value="TreeGrafter"/>
</dbReference>
<dbReference type="Proteomes" id="UP000004069">
    <property type="component" value="Unassembled WGS sequence"/>
</dbReference>
<dbReference type="AlphaFoldDB" id="D4YRV3"/>
<dbReference type="InterPro" id="IPR029052">
    <property type="entry name" value="Metallo-depent_PP-like"/>
</dbReference>
<keyword evidence="3" id="KW-1185">Reference proteome</keyword>
<dbReference type="Gene3D" id="3.60.21.10">
    <property type="match status" value="1"/>
</dbReference>
<accession>D4YRV3</accession>
<sequence>MNYHLNYKKRKEHPLMTKYFQQTLKSDSDASEYIFISDIHGNLETLSLIDQALADHPEAQLVTGGDYVDGRDHIKDVLEYLMKKKEQGAIIIKGNHEQMLLNFANHEEHQDGIWFYNGGKETLKQLFGKVASPEEIQNSKYYEFLSSLPMMYETPNYIFVHAGVRSDEHYDDPSAYAHVLDVRHHHYTYDFYRIWARQNYWYSDQEQKIFAHNQTGKTIVTGHTPTARISGQYDNGKTINSSALNPVKEIKYDNEPGRIFTDGGSHSDPKLYPHNDGNVVVLDQAGKIKQVYNYENTLK</sequence>
<evidence type="ECO:0000313" key="3">
    <source>
        <dbReference type="Proteomes" id="UP000004069"/>
    </source>
</evidence>
<reference evidence="2 3" key="1">
    <citation type="submission" date="2010-04" db="EMBL/GenBank/DDBJ databases">
        <authorList>
            <person name="Muzny D."/>
            <person name="Qin X."/>
            <person name="Deng J."/>
            <person name="Jiang H."/>
            <person name="Liu Y."/>
            <person name="Qu J."/>
            <person name="Song X.-Z."/>
            <person name="Zhang L."/>
            <person name="Thornton R."/>
            <person name="Coyle M."/>
            <person name="Francisco L."/>
            <person name="Jackson L."/>
            <person name="Javaid M."/>
            <person name="Korchina V."/>
            <person name="Kovar C."/>
            <person name="Mata R."/>
            <person name="Mathew T."/>
            <person name="Ngo R."/>
            <person name="Nguyen L."/>
            <person name="Nguyen N."/>
            <person name="Okwuonu G."/>
            <person name="Ongeri F."/>
            <person name="Pham C."/>
            <person name="Simmons D."/>
            <person name="Wilczek-Boney K."/>
            <person name="Hale W."/>
            <person name="Jakkamsetti A."/>
            <person name="Pham P."/>
            <person name="Ruth R."/>
            <person name="San Lucas F."/>
            <person name="Warren J."/>
            <person name="Zhang J."/>
            <person name="Zhao Z."/>
            <person name="Zhou C."/>
            <person name="Zhu D."/>
            <person name="Lee S."/>
            <person name="Bess C."/>
            <person name="Blankenburg K."/>
            <person name="Forbes L."/>
            <person name="Fu Q."/>
            <person name="Gubbala S."/>
            <person name="Hirani K."/>
            <person name="Jayaseelan J.C."/>
            <person name="Lara F."/>
            <person name="Munidasa M."/>
            <person name="Palculict T."/>
            <person name="Patil S."/>
            <person name="Pu L.-L."/>
            <person name="Saada N."/>
            <person name="Tang L."/>
            <person name="Weissenberger G."/>
            <person name="Zhu Y."/>
            <person name="Hemphill L."/>
            <person name="Shang Y."/>
            <person name="Youmans B."/>
            <person name="Ayvaz T."/>
            <person name="Ross M."/>
            <person name="Santibanez J."/>
            <person name="Aqrawi P."/>
            <person name="Gross S."/>
            <person name="Joshi V."/>
            <person name="Fowler G."/>
            <person name="Nazareth L."/>
            <person name="Reid J."/>
            <person name="Worley K."/>
            <person name="Petrosino J."/>
            <person name="Highlander S."/>
            <person name="Gibbs R."/>
        </authorList>
    </citation>
    <scope>NUCLEOTIDE SEQUENCE [LARGE SCALE GENOMIC DNA]</scope>
    <source>
        <strain evidence="2 3">DSM 11664</strain>
    </source>
</reference>
<dbReference type="PANTHER" id="PTHR42850:SF4">
    <property type="entry name" value="ZINC-DEPENDENT ENDOPOLYPHOSPHATASE"/>
    <property type="match status" value="1"/>
</dbReference>
<feature type="domain" description="Calcineurin-like phosphoesterase" evidence="1">
    <location>
        <begin position="34"/>
        <end position="239"/>
    </location>
</feature>
<dbReference type="InterPro" id="IPR004843">
    <property type="entry name" value="Calcineurin-like_PHP"/>
</dbReference>
<dbReference type="GO" id="GO:0008803">
    <property type="term" value="F:bis(5'-nucleosyl)-tetraphosphatase (symmetrical) activity"/>
    <property type="evidence" value="ECO:0007669"/>
    <property type="project" value="TreeGrafter"/>
</dbReference>